<keyword evidence="10" id="KW-1185">Reference proteome</keyword>
<dbReference type="CDD" id="cd22268">
    <property type="entry name" value="DPBB_RlpA-like"/>
    <property type="match status" value="1"/>
</dbReference>
<dbReference type="GO" id="GO:0000270">
    <property type="term" value="P:peptidoglycan metabolic process"/>
    <property type="evidence" value="ECO:0007669"/>
    <property type="project" value="UniProtKB-UniRule"/>
</dbReference>
<dbReference type="SUPFAM" id="SSF110997">
    <property type="entry name" value="Sporulation related repeat"/>
    <property type="match status" value="1"/>
</dbReference>
<dbReference type="Pfam" id="PF03330">
    <property type="entry name" value="DPBB_1"/>
    <property type="match status" value="1"/>
</dbReference>
<dbReference type="AlphaFoldDB" id="A0A2S4JU89"/>
<dbReference type="InterPro" id="IPR012997">
    <property type="entry name" value="RplA"/>
</dbReference>
<feature type="compositionally biased region" description="Basic and acidic residues" evidence="6">
    <location>
        <begin position="50"/>
        <end position="61"/>
    </location>
</feature>
<dbReference type="GO" id="GO:0008932">
    <property type="term" value="F:lytic endotransglycosylase activity"/>
    <property type="evidence" value="ECO:0007669"/>
    <property type="project" value="UniProtKB-UniRule"/>
</dbReference>
<sequence length="274" mass="29648">MAVLCLLGVLGVPGLPEPLRADPTSPDGVYGIPPLPSFVAPRDTAPPEGSTDRTRRAEKNEQSPVTTTTGDARDAGNAGTVPQDRSFGESPRPSRDYQLQGVASWYGGKFQGRLTANGEVFDTHQISAAHRELPFGTIVRVTNQTNGKSVDVRINDRGPFVDNRVIDLSRAAADAIDMTSAGIAPVNLEILHYEPECTLRTVQIASFSSPAGARNLLERLSRAGLAPAIEDVPDQNIYRVIIPAVPEEDLPEIRRRLASVGHQNVLIRRHRPQS</sequence>
<dbReference type="SUPFAM" id="SSF50685">
    <property type="entry name" value="Barwin-like endoglucanases"/>
    <property type="match status" value="1"/>
</dbReference>
<dbReference type="InterPro" id="IPR007730">
    <property type="entry name" value="SPOR-like_dom"/>
</dbReference>
<dbReference type="HAMAP" id="MF_02071">
    <property type="entry name" value="RlpA"/>
    <property type="match status" value="1"/>
</dbReference>
<evidence type="ECO:0000256" key="5">
    <source>
        <dbReference type="RuleBase" id="RU003495"/>
    </source>
</evidence>
<reference evidence="10" key="1">
    <citation type="submission" date="2015-12" db="EMBL/GenBank/DDBJ databases">
        <authorList>
            <person name="Lodha T.D."/>
            <person name="Chintalapati S."/>
            <person name="Chintalapati V.R."/>
            <person name="Sravanthi T."/>
        </authorList>
    </citation>
    <scope>NUCLEOTIDE SEQUENCE [LARGE SCALE GENOMIC DNA]</scope>
    <source>
        <strain evidence="10">JC133</strain>
    </source>
</reference>
<keyword evidence="3 4" id="KW-0961">Cell wall biogenesis/degradation</keyword>
<evidence type="ECO:0000256" key="4">
    <source>
        <dbReference type="HAMAP-Rule" id="MF_02071"/>
    </source>
</evidence>
<dbReference type="InterPro" id="IPR036680">
    <property type="entry name" value="SPOR-like_sf"/>
</dbReference>
<evidence type="ECO:0000313" key="10">
    <source>
        <dbReference type="Proteomes" id="UP000237350"/>
    </source>
</evidence>
<dbReference type="Pfam" id="PF05036">
    <property type="entry name" value="SPOR"/>
    <property type="match status" value="1"/>
</dbReference>
<comment type="caution">
    <text evidence="9">The sequence shown here is derived from an EMBL/GenBank/DDBJ whole genome shotgun (WGS) entry which is preliminary data.</text>
</comment>
<dbReference type="EC" id="4.2.2.-" evidence="4"/>
<evidence type="ECO:0000256" key="2">
    <source>
        <dbReference type="ARBA" id="ARBA00023239"/>
    </source>
</evidence>
<dbReference type="NCBIfam" id="TIGR00413">
    <property type="entry name" value="rlpA"/>
    <property type="match status" value="1"/>
</dbReference>
<feature type="region of interest" description="Disordered" evidence="6">
    <location>
        <begin position="23"/>
        <end position="96"/>
    </location>
</feature>
<dbReference type="GO" id="GO:0042834">
    <property type="term" value="F:peptidoglycan binding"/>
    <property type="evidence" value="ECO:0007669"/>
    <property type="project" value="InterPro"/>
</dbReference>
<name>A0A2S4JU89_9SPIO</name>
<dbReference type="PANTHER" id="PTHR34183:SF8">
    <property type="entry name" value="ENDOLYTIC PEPTIDOGLYCAN TRANSGLYCOSYLASE RLPA-RELATED"/>
    <property type="match status" value="1"/>
</dbReference>
<dbReference type="InterPro" id="IPR009009">
    <property type="entry name" value="RlpA-like_DPBB"/>
</dbReference>
<gene>
    <name evidence="4" type="primary">rlpA</name>
    <name evidence="9" type="ORF">AU468_05760</name>
</gene>
<keyword evidence="1" id="KW-0732">Signal</keyword>
<evidence type="ECO:0000259" key="8">
    <source>
        <dbReference type="Pfam" id="PF05036"/>
    </source>
</evidence>
<feature type="domain" description="RlpA-like protein double-psi beta-barrel" evidence="7">
    <location>
        <begin position="100"/>
        <end position="187"/>
    </location>
</feature>
<dbReference type="EMBL" id="LPWH01000055">
    <property type="protein sequence ID" value="POR03060.1"/>
    <property type="molecule type" value="Genomic_DNA"/>
</dbReference>
<comment type="similarity">
    <text evidence="4 5">Belongs to the RlpA family.</text>
</comment>
<dbReference type="PANTHER" id="PTHR34183">
    <property type="entry name" value="ENDOLYTIC PEPTIDOGLYCAN TRANSGLYCOSYLASE RLPA"/>
    <property type="match status" value="1"/>
</dbReference>
<dbReference type="Gene3D" id="3.30.70.1070">
    <property type="entry name" value="Sporulation related repeat"/>
    <property type="match status" value="1"/>
</dbReference>
<evidence type="ECO:0000313" key="9">
    <source>
        <dbReference type="EMBL" id="POR03060.1"/>
    </source>
</evidence>
<feature type="domain" description="SPOR" evidence="8">
    <location>
        <begin position="201"/>
        <end position="244"/>
    </location>
</feature>
<evidence type="ECO:0000256" key="3">
    <source>
        <dbReference type="ARBA" id="ARBA00023316"/>
    </source>
</evidence>
<accession>A0A2S4JU89</accession>
<dbReference type="InterPro" id="IPR034718">
    <property type="entry name" value="RlpA"/>
</dbReference>
<keyword evidence="2 4" id="KW-0456">Lyase</keyword>
<dbReference type="Proteomes" id="UP000237350">
    <property type="component" value="Unassembled WGS sequence"/>
</dbReference>
<evidence type="ECO:0000259" key="7">
    <source>
        <dbReference type="Pfam" id="PF03330"/>
    </source>
</evidence>
<proteinExistence type="inferred from homology"/>
<evidence type="ECO:0000256" key="1">
    <source>
        <dbReference type="ARBA" id="ARBA00022729"/>
    </source>
</evidence>
<dbReference type="Gene3D" id="2.40.40.10">
    <property type="entry name" value="RlpA-like domain"/>
    <property type="match status" value="1"/>
</dbReference>
<comment type="function">
    <text evidence="4">Lytic transglycosylase with a strong preference for naked glycan strands that lack stem peptides.</text>
</comment>
<dbReference type="InterPro" id="IPR036908">
    <property type="entry name" value="RlpA-like_sf"/>
</dbReference>
<evidence type="ECO:0000256" key="6">
    <source>
        <dbReference type="SAM" id="MobiDB-lite"/>
    </source>
</evidence>
<dbReference type="GO" id="GO:0071555">
    <property type="term" value="P:cell wall organization"/>
    <property type="evidence" value="ECO:0007669"/>
    <property type="project" value="UniProtKB-KW"/>
</dbReference>
<organism evidence="9 10">
    <name type="scientific">Alkalispirochaeta sphaeroplastigenens</name>
    <dbReference type="NCBI Taxonomy" id="1187066"/>
    <lineage>
        <taxon>Bacteria</taxon>
        <taxon>Pseudomonadati</taxon>
        <taxon>Spirochaetota</taxon>
        <taxon>Spirochaetia</taxon>
        <taxon>Spirochaetales</taxon>
        <taxon>Spirochaetaceae</taxon>
        <taxon>Alkalispirochaeta</taxon>
    </lineage>
</organism>
<protein>
    <recommendedName>
        <fullName evidence="4">Probable endolytic peptidoglycan transglycosylase RlpA</fullName>
        <ecNumber evidence="4">4.2.2.-</ecNumber>
    </recommendedName>
</protein>